<name>A0A645IA62_9ZZZZ</name>
<evidence type="ECO:0000313" key="1">
    <source>
        <dbReference type="EMBL" id="MPN47786.1"/>
    </source>
</evidence>
<proteinExistence type="predicted"/>
<comment type="caution">
    <text evidence="1">The sequence shown here is derived from an EMBL/GenBank/DDBJ whole genome shotgun (WGS) entry which is preliminary data.</text>
</comment>
<dbReference type="AlphaFoldDB" id="A0A645IA62"/>
<sequence>MIPEGVTLTLASGSQMAYSTIQNKGSIVVQGPSENLGGGYLQGGTITDGSLVSGGGSASVGVDEAGLREALKFNLATVDISIDKPLALNEPLDLARSAQQPPRRIFLFKALTALQDNTALVLYQGDLLKNEISTGHNFYEMDGTTPIPNTYCVTDQMRVFHWNANLNRWIADFNEGTGMPIPPTT</sequence>
<reference evidence="1" key="1">
    <citation type="submission" date="2019-08" db="EMBL/GenBank/DDBJ databases">
        <authorList>
            <person name="Kucharzyk K."/>
            <person name="Murdoch R.W."/>
            <person name="Higgins S."/>
            <person name="Loffler F."/>
        </authorList>
    </citation>
    <scope>NUCLEOTIDE SEQUENCE</scope>
</reference>
<accession>A0A645IA62</accession>
<protein>
    <submittedName>
        <fullName evidence="1">Uncharacterized protein</fullName>
    </submittedName>
</protein>
<dbReference type="EMBL" id="VSSQ01109540">
    <property type="protein sequence ID" value="MPN47786.1"/>
    <property type="molecule type" value="Genomic_DNA"/>
</dbReference>
<organism evidence="1">
    <name type="scientific">bioreactor metagenome</name>
    <dbReference type="NCBI Taxonomy" id="1076179"/>
    <lineage>
        <taxon>unclassified sequences</taxon>
        <taxon>metagenomes</taxon>
        <taxon>ecological metagenomes</taxon>
    </lineage>
</organism>
<gene>
    <name evidence="1" type="ORF">SDC9_195390</name>
</gene>